<dbReference type="GO" id="GO:0008270">
    <property type="term" value="F:zinc ion binding"/>
    <property type="evidence" value="ECO:0007669"/>
    <property type="project" value="UniProtKB-KW"/>
</dbReference>
<evidence type="ECO:0000256" key="2">
    <source>
        <dbReference type="ARBA" id="ARBA00022723"/>
    </source>
</evidence>
<comment type="subcellular location">
    <subcellularLocation>
        <location evidence="1">Nucleus</location>
    </subcellularLocation>
</comment>
<evidence type="ECO:0000256" key="8">
    <source>
        <dbReference type="ARBA" id="ARBA00023242"/>
    </source>
</evidence>
<dbReference type="PANTHER" id="PTHR45888">
    <property type="entry name" value="HL01030P-RELATED"/>
    <property type="match status" value="1"/>
</dbReference>
<keyword evidence="7" id="KW-0804">Transcription</keyword>
<evidence type="ECO:0000256" key="3">
    <source>
        <dbReference type="ARBA" id="ARBA00022737"/>
    </source>
</evidence>
<keyword evidence="2" id="KW-0479">Metal-binding</keyword>
<dbReference type="InterPro" id="IPR001965">
    <property type="entry name" value="Znf_PHD"/>
</dbReference>
<keyword evidence="11" id="KW-1185">Reference proteome</keyword>
<keyword evidence="3" id="KW-0677">Repeat</keyword>
<dbReference type="GO" id="GO:0005634">
    <property type="term" value="C:nucleus"/>
    <property type="evidence" value="ECO:0007669"/>
    <property type="project" value="UniProtKB-SubCell"/>
</dbReference>
<feature type="non-terminal residue" evidence="10">
    <location>
        <position position="1"/>
    </location>
</feature>
<dbReference type="SUPFAM" id="SSF57903">
    <property type="entry name" value="FYVE/PHD zinc finger"/>
    <property type="match status" value="1"/>
</dbReference>
<dbReference type="AlphaFoldDB" id="A0A9P5TZP2"/>
<evidence type="ECO:0000256" key="1">
    <source>
        <dbReference type="ARBA" id="ARBA00004123"/>
    </source>
</evidence>
<sequence length="53" mass="5946">VRSNPWKCGECKSCEICGSKDNAEDFLFCDGCDRGWHGPCLDPPMHETPDGDW</sequence>
<protein>
    <recommendedName>
        <fullName evidence="9">Zinc finger PHD-type domain-containing protein</fullName>
    </recommendedName>
</protein>
<gene>
    <name evidence="10" type="ORF">BDP27DRAFT_1202947</name>
</gene>
<dbReference type="PANTHER" id="PTHR45888:SF4">
    <property type="entry name" value="PHD FINGER PROTEIN 10"/>
    <property type="match status" value="1"/>
</dbReference>
<accession>A0A9P5TZP2</accession>
<reference evidence="10" key="1">
    <citation type="submission" date="2020-11" db="EMBL/GenBank/DDBJ databases">
        <authorList>
            <consortium name="DOE Joint Genome Institute"/>
            <person name="Ahrendt S."/>
            <person name="Riley R."/>
            <person name="Andreopoulos W."/>
            <person name="Labutti K."/>
            <person name="Pangilinan J."/>
            <person name="Ruiz-Duenas F.J."/>
            <person name="Barrasa J.M."/>
            <person name="Sanchez-Garcia M."/>
            <person name="Camarero S."/>
            <person name="Miyauchi S."/>
            <person name="Serrano A."/>
            <person name="Linde D."/>
            <person name="Babiker R."/>
            <person name="Drula E."/>
            <person name="Ayuso-Fernandez I."/>
            <person name="Pacheco R."/>
            <person name="Padilla G."/>
            <person name="Ferreira P."/>
            <person name="Barriuso J."/>
            <person name="Kellner H."/>
            <person name="Castanera R."/>
            <person name="Alfaro M."/>
            <person name="Ramirez L."/>
            <person name="Pisabarro A.G."/>
            <person name="Kuo A."/>
            <person name="Tritt A."/>
            <person name="Lipzen A."/>
            <person name="He G."/>
            <person name="Yan M."/>
            <person name="Ng V."/>
            <person name="Cullen D."/>
            <person name="Martin F."/>
            <person name="Rosso M.-N."/>
            <person name="Henrissat B."/>
            <person name="Hibbett D."/>
            <person name="Martinez A.T."/>
            <person name="Grigoriev I.V."/>
        </authorList>
    </citation>
    <scope>NUCLEOTIDE SEQUENCE</scope>
    <source>
        <strain evidence="10">AH 40177</strain>
    </source>
</reference>
<keyword evidence="8" id="KW-0539">Nucleus</keyword>
<evidence type="ECO:0000256" key="7">
    <source>
        <dbReference type="ARBA" id="ARBA00023163"/>
    </source>
</evidence>
<evidence type="ECO:0000313" key="11">
    <source>
        <dbReference type="Proteomes" id="UP000772434"/>
    </source>
</evidence>
<dbReference type="OrthoDB" id="787137at2759"/>
<dbReference type="InterPro" id="IPR011011">
    <property type="entry name" value="Znf_FYVE_PHD"/>
</dbReference>
<comment type="caution">
    <text evidence="10">The sequence shown here is derived from an EMBL/GenBank/DDBJ whole genome shotgun (WGS) entry which is preliminary data.</text>
</comment>
<keyword evidence="6" id="KW-0805">Transcription regulation</keyword>
<organism evidence="10 11">
    <name type="scientific">Rhodocollybia butyracea</name>
    <dbReference type="NCBI Taxonomy" id="206335"/>
    <lineage>
        <taxon>Eukaryota</taxon>
        <taxon>Fungi</taxon>
        <taxon>Dikarya</taxon>
        <taxon>Basidiomycota</taxon>
        <taxon>Agaricomycotina</taxon>
        <taxon>Agaricomycetes</taxon>
        <taxon>Agaricomycetidae</taxon>
        <taxon>Agaricales</taxon>
        <taxon>Marasmiineae</taxon>
        <taxon>Omphalotaceae</taxon>
        <taxon>Rhodocollybia</taxon>
    </lineage>
</organism>
<feature type="domain" description="Zinc finger PHD-type" evidence="9">
    <location>
        <begin position="13"/>
        <end position="53"/>
    </location>
</feature>
<evidence type="ECO:0000313" key="10">
    <source>
        <dbReference type="EMBL" id="KAF9060484.1"/>
    </source>
</evidence>
<feature type="non-terminal residue" evidence="10">
    <location>
        <position position="53"/>
    </location>
</feature>
<evidence type="ECO:0000256" key="6">
    <source>
        <dbReference type="ARBA" id="ARBA00023015"/>
    </source>
</evidence>
<proteinExistence type="predicted"/>
<dbReference type="EMBL" id="JADNRY010000242">
    <property type="protein sequence ID" value="KAF9060484.1"/>
    <property type="molecule type" value="Genomic_DNA"/>
</dbReference>
<evidence type="ECO:0000256" key="5">
    <source>
        <dbReference type="ARBA" id="ARBA00022833"/>
    </source>
</evidence>
<keyword evidence="4" id="KW-0863">Zinc-finger</keyword>
<evidence type="ECO:0000256" key="4">
    <source>
        <dbReference type="ARBA" id="ARBA00022771"/>
    </source>
</evidence>
<dbReference type="SMART" id="SM00249">
    <property type="entry name" value="PHD"/>
    <property type="match status" value="1"/>
</dbReference>
<dbReference type="InterPro" id="IPR019787">
    <property type="entry name" value="Znf_PHD-finger"/>
</dbReference>
<dbReference type="Pfam" id="PF00628">
    <property type="entry name" value="PHD"/>
    <property type="match status" value="1"/>
</dbReference>
<dbReference type="Gene3D" id="3.30.40.10">
    <property type="entry name" value="Zinc/RING finger domain, C3HC4 (zinc finger)"/>
    <property type="match status" value="1"/>
</dbReference>
<dbReference type="InterPro" id="IPR013083">
    <property type="entry name" value="Znf_RING/FYVE/PHD"/>
</dbReference>
<name>A0A9P5TZP2_9AGAR</name>
<keyword evidence="5" id="KW-0862">Zinc</keyword>
<dbReference type="Proteomes" id="UP000772434">
    <property type="component" value="Unassembled WGS sequence"/>
</dbReference>
<evidence type="ECO:0000259" key="9">
    <source>
        <dbReference type="SMART" id="SM00249"/>
    </source>
</evidence>